<reference evidence="1 2" key="1">
    <citation type="journal article" date="2019" name="Int. J. Syst. Evol. Microbiol.">
        <title>The Global Catalogue of Microorganisms (GCM) 10K type strain sequencing project: providing services to taxonomists for standard genome sequencing and annotation.</title>
        <authorList>
            <consortium name="The Broad Institute Genomics Platform"/>
            <consortium name="The Broad Institute Genome Sequencing Center for Infectious Disease"/>
            <person name="Wu L."/>
            <person name="Ma J."/>
        </authorList>
    </citation>
    <scope>NUCLEOTIDE SEQUENCE [LARGE SCALE GENOMIC DNA]</scope>
    <source>
        <strain evidence="1 2">JCM 13581</strain>
    </source>
</reference>
<evidence type="ECO:0000313" key="1">
    <source>
        <dbReference type="EMBL" id="GAA1902437.1"/>
    </source>
</evidence>
<sequence length="323" mass="33239">MTPHREGLGDPSARSRPDQPAIIILARPGAPAPPYARLLPGPGRELVVVSGPSPATAAAPAAGAVTRRGADGRAHDGHVRRVTVRHYASPETESAVLRYAEQAPVGGLVALDFDDLIRAGALRDHLGLPGMGREAALVYTDPALAAGHLERAGVPCVRRAPVQAPGDLYWLAHRWGYPLRVRSARVPGRPVAGVLHGEADLRRFTRDGAGADPAAFLVAEAWTAGDHYRACRPPGPDADWHWSPGPAPGLAEAAKAAAAALPAAPGYSRHLELVRTGGGWLVDLAGCAVERGCPVEPAPAEAGAAVLAQGAMDACPAGAGRSA</sequence>
<accession>A0ABN2NTW0</accession>
<name>A0ABN2NTW0_9ACTN</name>
<gene>
    <name evidence="1" type="ORF">GCM10009716_10400</name>
</gene>
<evidence type="ECO:0008006" key="3">
    <source>
        <dbReference type="Google" id="ProtNLM"/>
    </source>
</evidence>
<evidence type="ECO:0000313" key="2">
    <source>
        <dbReference type="Proteomes" id="UP001501303"/>
    </source>
</evidence>
<protein>
    <recommendedName>
        <fullName evidence="3">ATP-grasp domain-containing protein</fullName>
    </recommendedName>
</protein>
<proteinExistence type="predicted"/>
<comment type="caution">
    <text evidence="1">The sequence shown here is derived from an EMBL/GenBank/DDBJ whole genome shotgun (WGS) entry which is preliminary data.</text>
</comment>
<dbReference type="EMBL" id="BAAAMJ010000009">
    <property type="protein sequence ID" value="GAA1902437.1"/>
    <property type="molecule type" value="Genomic_DNA"/>
</dbReference>
<keyword evidence="2" id="KW-1185">Reference proteome</keyword>
<dbReference type="SUPFAM" id="SSF56059">
    <property type="entry name" value="Glutathione synthetase ATP-binding domain-like"/>
    <property type="match status" value="1"/>
</dbReference>
<organism evidence="1 2">
    <name type="scientific">Streptomyces sodiiphilus</name>
    <dbReference type="NCBI Taxonomy" id="226217"/>
    <lineage>
        <taxon>Bacteria</taxon>
        <taxon>Bacillati</taxon>
        <taxon>Actinomycetota</taxon>
        <taxon>Actinomycetes</taxon>
        <taxon>Kitasatosporales</taxon>
        <taxon>Streptomycetaceae</taxon>
        <taxon>Streptomyces</taxon>
    </lineage>
</organism>
<dbReference type="Proteomes" id="UP001501303">
    <property type="component" value="Unassembled WGS sequence"/>
</dbReference>
<dbReference type="Gene3D" id="3.40.50.20">
    <property type="match status" value="1"/>
</dbReference>
<dbReference type="RefSeq" id="WP_344259231.1">
    <property type="nucleotide sequence ID" value="NZ_BAAAMJ010000009.1"/>
</dbReference>